<gene>
    <name evidence="2" type="ORF">A2149_06610</name>
</gene>
<dbReference type="InterPro" id="IPR013783">
    <property type="entry name" value="Ig-like_fold"/>
</dbReference>
<proteinExistence type="predicted"/>
<evidence type="ECO:0000313" key="2">
    <source>
        <dbReference type="EMBL" id="OGL45018.1"/>
    </source>
</evidence>
<name>A0A1F7RVD8_9BACT</name>
<dbReference type="Pfam" id="PF07705">
    <property type="entry name" value="CARDB"/>
    <property type="match status" value="1"/>
</dbReference>
<dbReference type="AlphaFoldDB" id="A0A1F7RVD8"/>
<dbReference type="Proteomes" id="UP000178435">
    <property type="component" value="Unassembled WGS sequence"/>
</dbReference>
<dbReference type="Gene3D" id="2.60.40.10">
    <property type="entry name" value="Immunoglobulins"/>
    <property type="match status" value="1"/>
</dbReference>
<organism evidence="2 3">
    <name type="scientific">Candidatus Schekmanbacteria bacterium RBG_16_38_11</name>
    <dbReference type="NCBI Taxonomy" id="1817880"/>
    <lineage>
        <taxon>Bacteria</taxon>
        <taxon>Candidatus Schekmaniibacteriota</taxon>
    </lineage>
</organism>
<sequence>MTVIFLGSRNFTLINSEYFDSGDVVIAMALQNQPKSFSARDASFDNLVISVKKPELIKRPDIKVSMVEVPRKVKKGSTVKIIATVGNAGKAKISNSKVSFYISPNNSKSVEDNADTLIGTESVKLTKKVQGSVVFIKGRSVLKWNVSENLNKYYIKAFCDSEDEIKESNEENNIGVSKKIEIR</sequence>
<dbReference type="InterPro" id="IPR011635">
    <property type="entry name" value="CARDB"/>
</dbReference>
<comment type="caution">
    <text evidence="2">The sequence shown here is derived from an EMBL/GenBank/DDBJ whole genome shotgun (WGS) entry which is preliminary data.</text>
</comment>
<evidence type="ECO:0000313" key="3">
    <source>
        <dbReference type="Proteomes" id="UP000178435"/>
    </source>
</evidence>
<feature type="domain" description="CARDB" evidence="1">
    <location>
        <begin position="60"/>
        <end position="174"/>
    </location>
</feature>
<accession>A0A1F7RVD8</accession>
<reference evidence="2 3" key="1">
    <citation type="journal article" date="2016" name="Nat. Commun.">
        <title>Thousands of microbial genomes shed light on interconnected biogeochemical processes in an aquifer system.</title>
        <authorList>
            <person name="Anantharaman K."/>
            <person name="Brown C.T."/>
            <person name="Hug L.A."/>
            <person name="Sharon I."/>
            <person name="Castelle C.J."/>
            <person name="Probst A.J."/>
            <person name="Thomas B.C."/>
            <person name="Singh A."/>
            <person name="Wilkins M.J."/>
            <person name="Karaoz U."/>
            <person name="Brodie E.L."/>
            <person name="Williams K.H."/>
            <person name="Hubbard S.S."/>
            <person name="Banfield J.F."/>
        </authorList>
    </citation>
    <scope>NUCLEOTIDE SEQUENCE [LARGE SCALE GENOMIC DNA]</scope>
</reference>
<evidence type="ECO:0000259" key="1">
    <source>
        <dbReference type="Pfam" id="PF07705"/>
    </source>
</evidence>
<protein>
    <recommendedName>
        <fullName evidence="1">CARDB domain-containing protein</fullName>
    </recommendedName>
</protein>
<dbReference type="EMBL" id="MGDF01000113">
    <property type="protein sequence ID" value="OGL45018.1"/>
    <property type="molecule type" value="Genomic_DNA"/>
</dbReference>